<feature type="transmembrane region" description="Helical" evidence="8">
    <location>
        <begin position="125"/>
        <end position="142"/>
    </location>
</feature>
<feature type="transmembrane region" description="Helical" evidence="8">
    <location>
        <begin position="12"/>
        <end position="29"/>
    </location>
</feature>
<organism evidence="9 10">
    <name type="scientific">Algoriphagus ornithinivorans</name>
    <dbReference type="NCBI Taxonomy" id="226506"/>
    <lineage>
        <taxon>Bacteria</taxon>
        <taxon>Pseudomonadati</taxon>
        <taxon>Bacteroidota</taxon>
        <taxon>Cytophagia</taxon>
        <taxon>Cytophagales</taxon>
        <taxon>Cyclobacteriaceae</taxon>
        <taxon>Algoriphagus</taxon>
    </lineage>
</organism>
<evidence type="ECO:0000256" key="7">
    <source>
        <dbReference type="PIRSR" id="PIRSR604254-1"/>
    </source>
</evidence>
<keyword evidence="6 8" id="KW-0472">Membrane</keyword>
<dbReference type="NCBIfam" id="TIGR01065">
    <property type="entry name" value="hlyIII"/>
    <property type="match status" value="1"/>
</dbReference>
<evidence type="ECO:0000313" key="10">
    <source>
        <dbReference type="Proteomes" id="UP000199564"/>
    </source>
</evidence>
<dbReference type="PANTHER" id="PTHR20855:SF3">
    <property type="entry name" value="LD03007P"/>
    <property type="match status" value="1"/>
</dbReference>
<dbReference type="Pfam" id="PF03006">
    <property type="entry name" value="HlyIII"/>
    <property type="match status" value="1"/>
</dbReference>
<feature type="transmembrane region" description="Helical" evidence="8">
    <location>
        <begin position="99"/>
        <end position="118"/>
    </location>
</feature>
<feature type="transmembrane region" description="Helical" evidence="8">
    <location>
        <begin position="154"/>
        <end position="174"/>
    </location>
</feature>
<evidence type="ECO:0000256" key="8">
    <source>
        <dbReference type="SAM" id="Phobius"/>
    </source>
</evidence>
<dbReference type="GO" id="GO:0140911">
    <property type="term" value="F:pore-forming activity"/>
    <property type="evidence" value="ECO:0007669"/>
    <property type="project" value="InterPro"/>
</dbReference>
<proteinExistence type="inferred from homology"/>
<comment type="subcellular location">
    <subcellularLocation>
        <location evidence="1">Cell membrane</location>
        <topology evidence="1">Multi-pass membrane protein</topology>
    </subcellularLocation>
</comment>
<comment type="similarity">
    <text evidence="2">Belongs to the UPF0073 (Hly-III) family.</text>
</comment>
<feature type="transmembrane region" description="Helical" evidence="8">
    <location>
        <begin position="75"/>
        <end position="93"/>
    </location>
</feature>
<name>A0A1I5AGV3_9BACT</name>
<feature type="binding site" evidence="7">
    <location>
        <position position="180"/>
    </location>
    <ligand>
        <name>Zn(2+)</name>
        <dbReference type="ChEBI" id="CHEBI:29105"/>
    </ligand>
</feature>
<feature type="binding site" evidence="7">
    <location>
        <position position="184"/>
    </location>
    <ligand>
        <name>Zn(2+)</name>
        <dbReference type="ChEBI" id="CHEBI:29105"/>
    </ligand>
</feature>
<feature type="transmembrane region" description="Helical" evidence="8">
    <location>
        <begin position="181"/>
        <end position="201"/>
    </location>
</feature>
<keyword evidence="3" id="KW-1003">Cell membrane</keyword>
<evidence type="ECO:0000256" key="2">
    <source>
        <dbReference type="ARBA" id="ARBA00008488"/>
    </source>
</evidence>
<gene>
    <name evidence="9" type="ORF">SAMN04488519_101157</name>
</gene>
<evidence type="ECO:0000256" key="4">
    <source>
        <dbReference type="ARBA" id="ARBA00022692"/>
    </source>
</evidence>
<feature type="transmembrane region" description="Helical" evidence="8">
    <location>
        <begin position="35"/>
        <end position="54"/>
    </location>
</feature>
<dbReference type="PANTHER" id="PTHR20855">
    <property type="entry name" value="ADIPOR/PROGESTIN RECEPTOR-RELATED"/>
    <property type="match status" value="1"/>
</dbReference>
<accession>A0A1I5AGV3</accession>
<dbReference type="Proteomes" id="UP000199564">
    <property type="component" value="Unassembled WGS sequence"/>
</dbReference>
<evidence type="ECO:0000256" key="5">
    <source>
        <dbReference type="ARBA" id="ARBA00022989"/>
    </source>
</evidence>
<reference evidence="10" key="1">
    <citation type="submission" date="2016-10" db="EMBL/GenBank/DDBJ databases">
        <authorList>
            <person name="Varghese N."/>
            <person name="Submissions S."/>
        </authorList>
    </citation>
    <scope>NUCLEOTIDE SEQUENCE [LARGE SCALE GENOMIC DNA]</scope>
    <source>
        <strain evidence="10">DSM 15282</strain>
    </source>
</reference>
<dbReference type="EMBL" id="FOVW01000001">
    <property type="protein sequence ID" value="SFN61711.1"/>
    <property type="molecule type" value="Genomic_DNA"/>
</dbReference>
<dbReference type="InterPro" id="IPR005744">
    <property type="entry name" value="Hy-lIII"/>
</dbReference>
<dbReference type="AlphaFoldDB" id="A0A1I5AGV3"/>
<evidence type="ECO:0000256" key="1">
    <source>
        <dbReference type="ARBA" id="ARBA00004651"/>
    </source>
</evidence>
<keyword evidence="4 8" id="KW-0812">Transmembrane</keyword>
<evidence type="ECO:0000256" key="6">
    <source>
        <dbReference type="ARBA" id="ARBA00023136"/>
    </source>
</evidence>
<evidence type="ECO:0000313" key="9">
    <source>
        <dbReference type="EMBL" id="SFN61711.1"/>
    </source>
</evidence>
<dbReference type="GO" id="GO:0005886">
    <property type="term" value="C:plasma membrane"/>
    <property type="evidence" value="ECO:0007669"/>
    <property type="project" value="UniProtKB-SubCell"/>
</dbReference>
<sequence length="202" mass="22840">MEEIANAISHGIGVLLALIGIPFLLWKAFESNDSWTFASAIAFSLGMLMVYASSTLYHAVSNQKWKALLQKSDHISIYFLIAGTYTPMVLAVLPKEEALPFLGLIWSFVLVGTLFKIFFTGRFKFVSVGLYLLMGWISVFIYDSIIQNLSPENIFWLAAGGLSYTLGVIFYIMSNRRYFHTVWHVFVLLGTLSHFIVVYQVL</sequence>
<keyword evidence="5 8" id="KW-1133">Transmembrane helix</keyword>
<evidence type="ECO:0000256" key="3">
    <source>
        <dbReference type="ARBA" id="ARBA00022475"/>
    </source>
</evidence>
<feature type="binding site" evidence="7">
    <location>
        <position position="58"/>
    </location>
    <ligand>
        <name>Zn(2+)</name>
        <dbReference type="ChEBI" id="CHEBI:29105"/>
    </ligand>
</feature>
<keyword evidence="10" id="KW-1185">Reference proteome</keyword>
<keyword evidence="7" id="KW-0479">Metal-binding</keyword>
<dbReference type="RefSeq" id="WP_175557819.1">
    <property type="nucleotide sequence ID" value="NZ_FOVW01000001.1"/>
</dbReference>
<dbReference type="InterPro" id="IPR004254">
    <property type="entry name" value="AdipoR/HlyIII-related"/>
</dbReference>
<dbReference type="GO" id="GO:0046872">
    <property type="term" value="F:metal ion binding"/>
    <property type="evidence" value="ECO:0007669"/>
    <property type="project" value="UniProtKB-KW"/>
</dbReference>
<protein>
    <submittedName>
        <fullName evidence="9">Hemolysin III</fullName>
    </submittedName>
</protein>
<keyword evidence="7" id="KW-0862">Zinc</keyword>